<evidence type="ECO:0000256" key="2">
    <source>
        <dbReference type="ARBA" id="ARBA00023125"/>
    </source>
</evidence>
<dbReference type="InterPro" id="IPR009057">
    <property type="entry name" value="Homeodomain-like_sf"/>
</dbReference>
<feature type="domain" description="HTH rpiR-type" evidence="5">
    <location>
        <begin position="3"/>
        <end position="73"/>
    </location>
</feature>
<keyword evidence="1" id="KW-0805">Transcription regulation</keyword>
<dbReference type="InterPro" id="IPR001347">
    <property type="entry name" value="SIS_dom"/>
</dbReference>
<gene>
    <name evidence="6" type="ORF">NMU03_08090</name>
</gene>
<name>A0ABY5I5S6_9FIRM</name>
<dbReference type="PANTHER" id="PTHR30514">
    <property type="entry name" value="GLUCOKINASE"/>
    <property type="match status" value="1"/>
</dbReference>
<evidence type="ECO:0000259" key="5">
    <source>
        <dbReference type="Pfam" id="PF01418"/>
    </source>
</evidence>
<protein>
    <submittedName>
        <fullName evidence="6">MurR/RpiR family transcriptional regulator</fullName>
    </submittedName>
</protein>
<organism evidence="6 7">
    <name type="scientific">Allocoprobacillus halotolerans</name>
    <dbReference type="NCBI Taxonomy" id="2944914"/>
    <lineage>
        <taxon>Bacteria</taxon>
        <taxon>Bacillati</taxon>
        <taxon>Bacillota</taxon>
        <taxon>Erysipelotrichia</taxon>
        <taxon>Erysipelotrichales</taxon>
        <taxon>Erysipelotrichaceae</taxon>
        <taxon>Allocoprobacillus</taxon>
    </lineage>
</organism>
<evidence type="ECO:0000313" key="7">
    <source>
        <dbReference type="Proteomes" id="UP001060112"/>
    </source>
</evidence>
<dbReference type="EMBL" id="CP101620">
    <property type="protein sequence ID" value="UTY40703.1"/>
    <property type="molecule type" value="Genomic_DNA"/>
</dbReference>
<feature type="domain" description="SIS" evidence="4">
    <location>
        <begin position="129"/>
        <end position="253"/>
    </location>
</feature>
<dbReference type="InterPro" id="IPR000281">
    <property type="entry name" value="HTH_RpiR"/>
</dbReference>
<keyword evidence="2" id="KW-0238">DNA-binding</keyword>
<reference evidence="6" key="1">
    <citation type="submission" date="2022-07" db="EMBL/GenBank/DDBJ databases">
        <title>Faecal culturing of patients with breast cancer.</title>
        <authorList>
            <person name="Teng N.M.Y."/>
            <person name="Kiu R."/>
            <person name="Evans R."/>
            <person name="Baker D.J."/>
            <person name="Zenner C."/>
            <person name="Robinson S.D."/>
            <person name="Hall L.J."/>
        </authorList>
    </citation>
    <scope>NUCLEOTIDE SEQUENCE</scope>
    <source>
        <strain evidence="6">LH1062</strain>
    </source>
</reference>
<dbReference type="CDD" id="cd05013">
    <property type="entry name" value="SIS_RpiR"/>
    <property type="match status" value="1"/>
</dbReference>
<dbReference type="Proteomes" id="UP001060112">
    <property type="component" value="Chromosome"/>
</dbReference>
<evidence type="ECO:0000259" key="4">
    <source>
        <dbReference type="Pfam" id="PF01380"/>
    </source>
</evidence>
<dbReference type="Gene3D" id="3.40.50.10490">
    <property type="entry name" value="Glucose-6-phosphate isomerase like protein, domain 1"/>
    <property type="match status" value="1"/>
</dbReference>
<keyword evidence="3" id="KW-0804">Transcription</keyword>
<dbReference type="SUPFAM" id="SSF53697">
    <property type="entry name" value="SIS domain"/>
    <property type="match status" value="1"/>
</dbReference>
<dbReference type="InterPro" id="IPR046348">
    <property type="entry name" value="SIS_dom_sf"/>
</dbReference>
<evidence type="ECO:0000256" key="1">
    <source>
        <dbReference type="ARBA" id="ARBA00023015"/>
    </source>
</evidence>
<dbReference type="PANTHER" id="PTHR30514:SF10">
    <property type="entry name" value="MURR_RPIR FAMILY TRANSCRIPTIONAL REGULATOR"/>
    <property type="match status" value="1"/>
</dbReference>
<dbReference type="InterPro" id="IPR047640">
    <property type="entry name" value="RpiR-like"/>
</dbReference>
<dbReference type="InterPro" id="IPR036388">
    <property type="entry name" value="WH-like_DNA-bd_sf"/>
</dbReference>
<evidence type="ECO:0000256" key="3">
    <source>
        <dbReference type="ARBA" id="ARBA00023163"/>
    </source>
</evidence>
<dbReference type="SUPFAM" id="SSF46689">
    <property type="entry name" value="Homeodomain-like"/>
    <property type="match status" value="1"/>
</dbReference>
<dbReference type="Pfam" id="PF01380">
    <property type="entry name" value="SIS"/>
    <property type="match status" value="1"/>
</dbReference>
<sequence length="282" mass="32834">MNIFNKLDQVIDLTDNEKILVDYMKQHTDDFIKYNASQIAEECYVSMSTIYRLCHKLGIAGLSDLKLQVSASIEDYLKEADDFDYNYPIKQNETQYQIAHKLKDVYQQTVTSTLNLLDLEQLRLSASLLKKAQYIDVYTSAGNIYFAQNFKFQMQEIGIYVNVPIEDYQQNLLAVSSDAKHVAIVISFGARGTSAEHITHLLKKNKTPIILITSTLENPLEKYAQHILYMSSYEDHYNKISSFATRLSLLYLLDCLYTCYFRLDYQNNIDKKLRYYETMTKQ</sequence>
<dbReference type="InterPro" id="IPR035472">
    <property type="entry name" value="RpiR-like_SIS"/>
</dbReference>
<evidence type="ECO:0000313" key="6">
    <source>
        <dbReference type="EMBL" id="UTY40703.1"/>
    </source>
</evidence>
<proteinExistence type="predicted"/>
<dbReference type="RefSeq" id="WP_290142152.1">
    <property type="nucleotide sequence ID" value="NZ_CP101620.1"/>
</dbReference>
<keyword evidence="7" id="KW-1185">Reference proteome</keyword>
<dbReference type="Pfam" id="PF01418">
    <property type="entry name" value="HTH_6"/>
    <property type="match status" value="1"/>
</dbReference>
<dbReference type="Gene3D" id="1.10.10.10">
    <property type="entry name" value="Winged helix-like DNA-binding domain superfamily/Winged helix DNA-binding domain"/>
    <property type="match status" value="1"/>
</dbReference>
<accession>A0ABY5I5S6</accession>